<keyword evidence="4" id="KW-1185">Reference proteome</keyword>
<dbReference type="Pfam" id="PF05360">
    <property type="entry name" value="YiaAB"/>
    <property type="match status" value="1"/>
</dbReference>
<sequence length="96" mass="10292">MCSDTPWRPPGRHFYLTKRQYNYPRPSGACVGASWVALLSGAIAFLALALWNATLAPSEKGFYGMSFALALFAAVAVQKNVRDSAAASPADQPSQI</sequence>
<feature type="transmembrane region" description="Helical" evidence="1">
    <location>
        <begin position="28"/>
        <end position="49"/>
    </location>
</feature>
<keyword evidence="1" id="KW-0472">Membrane</keyword>
<comment type="caution">
    <text evidence="3">The sequence shown here is derived from an EMBL/GenBank/DDBJ whole genome shotgun (WGS) entry which is preliminary data.</text>
</comment>
<evidence type="ECO:0000259" key="2">
    <source>
        <dbReference type="Pfam" id="PF05360"/>
    </source>
</evidence>
<name>A0A6N9HE23_9BURK</name>
<evidence type="ECO:0000313" key="4">
    <source>
        <dbReference type="Proteomes" id="UP000448575"/>
    </source>
</evidence>
<dbReference type="EMBL" id="WWCJ01000002">
    <property type="protein sequence ID" value="MYN01115.1"/>
    <property type="molecule type" value="Genomic_DNA"/>
</dbReference>
<keyword evidence="1" id="KW-0812">Transmembrane</keyword>
<keyword evidence="1" id="KW-1133">Transmembrane helix</keyword>
<evidence type="ECO:0000313" key="3">
    <source>
        <dbReference type="EMBL" id="MYN01115.1"/>
    </source>
</evidence>
<proteinExistence type="predicted"/>
<protein>
    <recommendedName>
        <fullName evidence="2">YiaAB two helix domain-containing protein</fullName>
    </recommendedName>
</protein>
<organism evidence="3 4">
    <name type="scientific">Pseudoduganella guangdongensis</name>
    <dbReference type="NCBI Taxonomy" id="2692179"/>
    <lineage>
        <taxon>Bacteria</taxon>
        <taxon>Pseudomonadati</taxon>
        <taxon>Pseudomonadota</taxon>
        <taxon>Betaproteobacteria</taxon>
        <taxon>Burkholderiales</taxon>
        <taxon>Oxalobacteraceae</taxon>
        <taxon>Telluria group</taxon>
        <taxon>Pseudoduganella</taxon>
    </lineage>
</organism>
<accession>A0A6N9HE23</accession>
<dbReference type="InterPro" id="IPR008024">
    <property type="entry name" value="YiaAB"/>
</dbReference>
<feature type="domain" description="YiaAB two helix" evidence="2">
    <location>
        <begin position="32"/>
        <end position="83"/>
    </location>
</feature>
<feature type="transmembrane region" description="Helical" evidence="1">
    <location>
        <begin position="61"/>
        <end position="77"/>
    </location>
</feature>
<dbReference type="Proteomes" id="UP000448575">
    <property type="component" value="Unassembled WGS sequence"/>
</dbReference>
<reference evidence="3 4" key="1">
    <citation type="submission" date="2019-12" db="EMBL/GenBank/DDBJ databases">
        <title>Novel species isolated from a subtropical stream in China.</title>
        <authorList>
            <person name="Lu H."/>
        </authorList>
    </citation>
    <scope>NUCLEOTIDE SEQUENCE [LARGE SCALE GENOMIC DNA]</scope>
    <source>
        <strain evidence="3 4">DS3</strain>
    </source>
</reference>
<evidence type="ECO:0000256" key="1">
    <source>
        <dbReference type="SAM" id="Phobius"/>
    </source>
</evidence>
<gene>
    <name evidence="3" type="ORF">GTP41_03285</name>
</gene>
<dbReference type="AlphaFoldDB" id="A0A6N9HE23"/>